<dbReference type="SUPFAM" id="SSF48371">
    <property type="entry name" value="ARM repeat"/>
    <property type="match status" value="1"/>
</dbReference>
<dbReference type="Proteomes" id="UP001059041">
    <property type="component" value="Linkage Group LG11"/>
</dbReference>
<evidence type="ECO:0000259" key="7">
    <source>
        <dbReference type="Pfam" id="PF08609"/>
    </source>
</evidence>
<dbReference type="OrthoDB" id="10250458at2759"/>
<evidence type="ECO:0000256" key="4">
    <source>
        <dbReference type="ARBA" id="ARBA00069271"/>
    </source>
</evidence>
<evidence type="ECO:0000256" key="3">
    <source>
        <dbReference type="ARBA" id="ARBA00064806"/>
    </source>
</evidence>
<dbReference type="Pfam" id="PF08609">
    <property type="entry name" value="Fes1"/>
    <property type="match status" value="1"/>
</dbReference>
<name>A0A9W7WL89_TRIRA</name>
<dbReference type="InterPro" id="IPR013918">
    <property type="entry name" value="Nucleotide_exch_fac_Fes1"/>
</dbReference>
<dbReference type="PANTHER" id="PTHR19316:SF18">
    <property type="entry name" value="HSP70-BINDING PROTEIN 1"/>
    <property type="match status" value="1"/>
</dbReference>
<evidence type="ECO:0000313" key="9">
    <source>
        <dbReference type="Proteomes" id="UP001059041"/>
    </source>
</evidence>
<feature type="domain" description="Nucleotide exchange factor Fes1" evidence="7">
    <location>
        <begin position="14"/>
        <end position="110"/>
    </location>
</feature>
<comment type="subunit">
    <text evidence="3">Interacts with the ATP-binding domain of HSPA1A. Detected in a ternary complex containing STUB1, HSPA1A and HSPBP1. Interacts with PGLYRP1; this interaction blocks the cytotoxic activity of the PGLYRP1-HSPA1A complex.</text>
</comment>
<evidence type="ECO:0000256" key="6">
    <source>
        <dbReference type="ARBA" id="ARBA00081319"/>
    </source>
</evidence>
<dbReference type="InterPro" id="IPR050693">
    <property type="entry name" value="Hsp70_NEF-Inhibitors"/>
</dbReference>
<keyword evidence="1" id="KW-0597">Phosphoprotein</keyword>
<evidence type="ECO:0000313" key="8">
    <source>
        <dbReference type="EMBL" id="KAI7803325.1"/>
    </source>
</evidence>
<gene>
    <name evidence="8" type="ORF">IRJ41_005484</name>
</gene>
<keyword evidence="9" id="KW-1185">Reference proteome</keyword>
<dbReference type="FunFam" id="1.25.10.10:FF:000178">
    <property type="entry name" value="hsp70-binding protein 1 isoform X1"/>
    <property type="match status" value="1"/>
</dbReference>
<dbReference type="GO" id="GO:0005783">
    <property type="term" value="C:endoplasmic reticulum"/>
    <property type="evidence" value="ECO:0007669"/>
    <property type="project" value="TreeGrafter"/>
</dbReference>
<dbReference type="AlphaFoldDB" id="A0A9W7WL89"/>
<accession>A0A9W7WL89</accession>
<dbReference type="Gene3D" id="1.25.10.10">
    <property type="entry name" value="Leucine-rich Repeat Variant"/>
    <property type="match status" value="1"/>
</dbReference>
<dbReference type="GO" id="GO:0000774">
    <property type="term" value="F:adenyl-nucleotide exchange factor activity"/>
    <property type="evidence" value="ECO:0007669"/>
    <property type="project" value="TreeGrafter"/>
</dbReference>
<protein>
    <recommendedName>
        <fullName evidence="4">Hsp70-binding protein 1</fullName>
    </recommendedName>
    <alternativeName>
        <fullName evidence="5">Heat shock protein-binding protein 1</fullName>
    </alternativeName>
    <alternativeName>
        <fullName evidence="6">Hsp70-interacting protein 1</fullName>
    </alternativeName>
</protein>
<dbReference type="PANTHER" id="PTHR19316">
    <property type="entry name" value="PROTEIN FOLDING REGULATOR"/>
    <property type="match status" value="1"/>
</dbReference>
<evidence type="ECO:0000256" key="1">
    <source>
        <dbReference type="ARBA" id="ARBA00022553"/>
    </source>
</evidence>
<sequence>MAEGRGNRRQPHNLQGVLRMAVEAGSASDGPAPTEPMTQERVEFLRAALAEVCKGHMDEVEQMKQCLEVLRRDECRERGSEEDVEEEDEREDALEVLSELCENLDNARDLMKLGGLDLCMSRCLGHSEAGIRWRAAQLIASCAQNMPEVQYYLLNQGALPTLLQLTDHDTNSTVRVKALYAVSCLVREQEAGLKDFLTHDGFSVLMRGMQSDSKKLRTKSAFLLLNLLTSHPEHRETVMSMGMVQQLVSVLRSPHSSVHEHVLGVLCCLVEESPRGVSDCRDPSLGLEELLNQRLQDLKGQEESLEQLEFCERLRAACFQAPPVKDNGMDR</sequence>
<dbReference type="InterPro" id="IPR011989">
    <property type="entry name" value="ARM-like"/>
</dbReference>
<keyword evidence="2" id="KW-0677">Repeat</keyword>
<evidence type="ECO:0000256" key="5">
    <source>
        <dbReference type="ARBA" id="ARBA00075420"/>
    </source>
</evidence>
<evidence type="ECO:0000256" key="2">
    <source>
        <dbReference type="ARBA" id="ARBA00022737"/>
    </source>
</evidence>
<dbReference type="InterPro" id="IPR016024">
    <property type="entry name" value="ARM-type_fold"/>
</dbReference>
<dbReference type="SMART" id="SM00185">
    <property type="entry name" value="ARM"/>
    <property type="match status" value="2"/>
</dbReference>
<reference evidence="8" key="1">
    <citation type="submission" date="2021-02" db="EMBL/GenBank/DDBJ databases">
        <title>Comparative genomics reveals that relaxation of natural selection precedes convergent phenotypic evolution of cavefish.</title>
        <authorList>
            <person name="Peng Z."/>
        </authorList>
    </citation>
    <scope>NUCLEOTIDE SEQUENCE</scope>
    <source>
        <tissue evidence="8">Muscle</tissue>
    </source>
</reference>
<organism evidence="8 9">
    <name type="scientific">Triplophysa rosa</name>
    <name type="common">Cave loach</name>
    <dbReference type="NCBI Taxonomy" id="992332"/>
    <lineage>
        <taxon>Eukaryota</taxon>
        <taxon>Metazoa</taxon>
        <taxon>Chordata</taxon>
        <taxon>Craniata</taxon>
        <taxon>Vertebrata</taxon>
        <taxon>Euteleostomi</taxon>
        <taxon>Actinopterygii</taxon>
        <taxon>Neopterygii</taxon>
        <taxon>Teleostei</taxon>
        <taxon>Ostariophysi</taxon>
        <taxon>Cypriniformes</taxon>
        <taxon>Nemacheilidae</taxon>
        <taxon>Triplophysa</taxon>
    </lineage>
</organism>
<proteinExistence type="predicted"/>
<dbReference type="GO" id="GO:0048513">
    <property type="term" value="P:animal organ development"/>
    <property type="evidence" value="ECO:0007669"/>
    <property type="project" value="UniProtKB-ARBA"/>
</dbReference>
<dbReference type="EMBL" id="JAFHDT010000011">
    <property type="protein sequence ID" value="KAI7803325.1"/>
    <property type="molecule type" value="Genomic_DNA"/>
</dbReference>
<dbReference type="InterPro" id="IPR000225">
    <property type="entry name" value="Armadillo"/>
</dbReference>
<comment type="caution">
    <text evidence="8">The sequence shown here is derived from an EMBL/GenBank/DDBJ whole genome shotgun (WGS) entry which is preliminary data.</text>
</comment>